<evidence type="ECO:0000256" key="3">
    <source>
        <dbReference type="ARBA" id="ARBA00024042"/>
    </source>
</evidence>
<reference evidence="7 8" key="1">
    <citation type="journal article" date="2019" name="Front. Genet.">
        <title>Whole-Genome Sequencing of the Opportunistic Yeast Pathogen Candida inconspicua Uncovers Its Hybrid Origin.</title>
        <authorList>
            <person name="Mixao V."/>
            <person name="Hansen A.P."/>
            <person name="Saus E."/>
            <person name="Boekhout T."/>
            <person name="Lass-Florl C."/>
            <person name="Gabaldon T."/>
        </authorList>
    </citation>
    <scope>NUCLEOTIDE SEQUENCE [LARGE SCALE GENOMIC DNA]</scope>
    <source>
        <strain evidence="7 8">CBS 180</strain>
    </source>
</reference>
<evidence type="ECO:0000313" key="8">
    <source>
        <dbReference type="Proteomes" id="UP000307173"/>
    </source>
</evidence>
<keyword evidence="5" id="KW-0285">Flavoprotein</keyword>
<feature type="active site" description="Proton acceptor" evidence="4">
    <location>
        <position position="298"/>
    </location>
</feature>
<dbReference type="SUPFAM" id="SSF51395">
    <property type="entry name" value="FMN-linked oxidoreductases"/>
    <property type="match status" value="1"/>
</dbReference>
<sequence length="391" mass="44128">MFRLLNLPRLLRFKYQPLTLTTVPLLSYSNDNDDDDDDLVEMERLHRLANKPPLSAILSISDFEHVAKQTLPPGTWGYYSTGSDDEFSLRENNYAFGRIFFRPKCLVDVSEMSTETTLFSDNFDAPFYCSAFAGSPMAHPDAEKNLLRACMAENIPYLIPYQLSFPFTDFMNISTNNHFNFHQVHFYTKEQLINAPQYFANLEQNHPNIKALFINVDLPCIGNREKDTKIRNSLDPLATSELSVFVSPAVKYHNITWDDMVQLKSSTKLPIVLKGVLHSEDVLKAAQIGLAGCLISNHGGRQLDFAMPPIEILAESRELLRKNNIGDNEFLLFIDGGVRRGSDIIKALCLGANGVGLGRPFLYAMATYGQPGVEHAIKILKYHNIKSFIQP</sequence>
<dbReference type="PROSITE" id="PS00557">
    <property type="entry name" value="FMN_HYDROXY_ACID_DH_1"/>
    <property type="match status" value="1"/>
</dbReference>
<feature type="binding site" evidence="5">
    <location>
        <begin position="131"/>
        <end position="133"/>
    </location>
    <ligand>
        <name>FMN</name>
        <dbReference type="ChEBI" id="CHEBI:58210"/>
    </ligand>
</feature>
<dbReference type="PANTHER" id="PTHR10578:SF148">
    <property type="entry name" value="L-LACTATE DEHYDROGENASE (CYTOCHROME)"/>
    <property type="match status" value="1"/>
</dbReference>
<dbReference type="PANTHER" id="PTHR10578">
    <property type="entry name" value="S -2-HYDROXY-ACID OXIDASE-RELATED"/>
    <property type="match status" value="1"/>
</dbReference>
<feature type="binding site" evidence="5">
    <location>
        <begin position="335"/>
        <end position="339"/>
    </location>
    <ligand>
        <name>FMN</name>
        <dbReference type="ChEBI" id="CHEBI:58210"/>
    </ligand>
</feature>
<dbReference type="EMBL" id="SELW01000170">
    <property type="protein sequence ID" value="TID30190.1"/>
    <property type="molecule type" value="Genomic_DNA"/>
</dbReference>
<dbReference type="Gene3D" id="3.20.20.70">
    <property type="entry name" value="Aldolase class I"/>
    <property type="match status" value="1"/>
</dbReference>
<proteinExistence type="inferred from homology"/>
<dbReference type="InterPro" id="IPR008259">
    <property type="entry name" value="FMN_hydac_DH_AS"/>
</dbReference>
<feature type="binding site" evidence="5">
    <location>
        <position position="296"/>
    </location>
    <ligand>
        <name>FMN</name>
        <dbReference type="ChEBI" id="CHEBI:58210"/>
    </ligand>
</feature>
<name>A0A4V4NG11_9ASCO</name>
<dbReference type="AlphaFoldDB" id="A0A4V4NG11"/>
<dbReference type="Proteomes" id="UP000307173">
    <property type="component" value="Unassembled WGS sequence"/>
</dbReference>
<dbReference type="PIRSF" id="PIRSF000138">
    <property type="entry name" value="Al-hdrx_acd_dh"/>
    <property type="match status" value="1"/>
</dbReference>
<feature type="binding site" evidence="5">
    <location>
        <position position="274"/>
    </location>
    <ligand>
        <name>FMN</name>
        <dbReference type="ChEBI" id="CHEBI:58210"/>
    </ligand>
</feature>
<feature type="binding site" evidence="5">
    <location>
        <begin position="358"/>
        <end position="359"/>
    </location>
    <ligand>
        <name>FMN</name>
        <dbReference type="ChEBI" id="CHEBI:58210"/>
    </ligand>
</feature>
<organism evidence="7 8">
    <name type="scientific">Pichia inconspicua</name>
    <dbReference type="NCBI Taxonomy" id="52247"/>
    <lineage>
        <taxon>Eukaryota</taxon>
        <taxon>Fungi</taxon>
        <taxon>Dikarya</taxon>
        <taxon>Ascomycota</taxon>
        <taxon>Saccharomycotina</taxon>
        <taxon>Pichiomycetes</taxon>
        <taxon>Pichiales</taxon>
        <taxon>Pichiaceae</taxon>
        <taxon>Pichia</taxon>
    </lineage>
</organism>
<evidence type="ECO:0000256" key="5">
    <source>
        <dbReference type="PIRSR" id="PIRSR000138-2"/>
    </source>
</evidence>
<dbReference type="InterPro" id="IPR013785">
    <property type="entry name" value="Aldolase_TIM"/>
</dbReference>
<comment type="similarity">
    <text evidence="3">Belongs to the FMN-dependent alpha-hydroxy acid dehydrogenase family.</text>
</comment>
<keyword evidence="5" id="KW-0288">FMN</keyword>
<evidence type="ECO:0000259" key="6">
    <source>
        <dbReference type="PROSITE" id="PS51349"/>
    </source>
</evidence>
<dbReference type="PROSITE" id="PS51349">
    <property type="entry name" value="FMN_HYDROXY_ACID_DH_2"/>
    <property type="match status" value="1"/>
</dbReference>
<evidence type="ECO:0000256" key="2">
    <source>
        <dbReference type="ARBA" id="ARBA00023002"/>
    </source>
</evidence>
<dbReference type="GO" id="GO:0006089">
    <property type="term" value="P:lactate metabolic process"/>
    <property type="evidence" value="ECO:0007669"/>
    <property type="project" value="TreeGrafter"/>
</dbReference>
<feature type="domain" description="FMN hydroxy acid dehydrogenase" evidence="6">
    <location>
        <begin position="52"/>
        <end position="391"/>
    </location>
</feature>
<comment type="caution">
    <text evidence="7">The sequence shown here is derived from an EMBL/GenBank/DDBJ whole genome shotgun (WGS) entry which is preliminary data.</text>
</comment>
<comment type="cofactor">
    <cofactor evidence="1">
        <name>FMN</name>
        <dbReference type="ChEBI" id="CHEBI:58210"/>
    </cofactor>
</comment>
<evidence type="ECO:0000256" key="4">
    <source>
        <dbReference type="PIRSR" id="PIRSR000138-1"/>
    </source>
</evidence>
<accession>A0A4V4NG11</accession>
<dbReference type="Pfam" id="PF01070">
    <property type="entry name" value="FMN_dh"/>
    <property type="match status" value="1"/>
</dbReference>
<dbReference type="GO" id="GO:0004460">
    <property type="term" value="F:L-lactate dehydrogenase (cytochrome) activity"/>
    <property type="evidence" value="ECO:0007669"/>
    <property type="project" value="TreeGrafter"/>
</dbReference>
<keyword evidence="8" id="KW-1185">Reference proteome</keyword>
<dbReference type="InterPro" id="IPR037396">
    <property type="entry name" value="FMN_HAD"/>
</dbReference>
<gene>
    <name evidence="7" type="ORF">CANINC_001197</name>
</gene>
<feature type="binding site" evidence="5">
    <location>
        <position position="183"/>
    </location>
    <ligand>
        <name>FMN</name>
        <dbReference type="ChEBI" id="CHEBI:58210"/>
    </ligand>
</feature>
<protein>
    <recommendedName>
        <fullName evidence="6">FMN hydroxy acid dehydrogenase domain-containing protein</fullName>
    </recommendedName>
</protein>
<dbReference type="InterPro" id="IPR012133">
    <property type="entry name" value="Alpha-hydoxy_acid_DH_FMN"/>
</dbReference>
<dbReference type="InterPro" id="IPR000262">
    <property type="entry name" value="FMN-dep_DH"/>
</dbReference>
<evidence type="ECO:0000256" key="1">
    <source>
        <dbReference type="ARBA" id="ARBA00001917"/>
    </source>
</evidence>
<dbReference type="GO" id="GO:0010181">
    <property type="term" value="F:FMN binding"/>
    <property type="evidence" value="ECO:0007669"/>
    <property type="project" value="InterPro"/>
</dbReference>
<keyword evidence="2" id="KW-0560">Oxidoreductase</keyword>
<feature type="binding site" evidence="5">
    <location>
        <position position="224"/>
    </location>
    <ligand>
        <name>glyoxylate</name>
        <dbReference type="ChEBI" id="CHEBI:36655"/>
    </ligand>
</feature>
<evidence type="ECO:0000313" key="7">
    <source>
        <dbReference type="EMBL" id="TID30190.1"/>
    </source>
</evidence>
<feature type="binding site" evidence="5">
    <location>
        <position position="301"/>
    </location>
    <ligand>
        <name>glyoxylate</name>
        <dbReference type="ChEBI" id="CHEBI:36655"/>
    </ligand>
</feature>
<dbReference type="OrthoDB" id="1925334at2759"/>
<feature type="binding site" evidence="5">
    <location>
        <position position="298"/>
    </location>
    <ligand>
        <name>glyoxylate</name>
        <dbReference type="ChEBI" id="CHEBI:36655"/>
    </ligand>
</feature>
<dbReference type="STRING" id="52247.A0A4V4NG11"/>
<feature type="binding site" evidence="5">
    <location>
        <position position="78"/>
    </location>
    <ligand>
        <name>glyoxylate</name>
        <dbReference type="ChEBI" id="CHEBI:36655"/>
    </ligand>
</feature>